<organism evidence="1 2">
    <name type="scientific">Anaerobacillus alkalidiazotrophicus</name>
    <dbReference type="NCBI Taxonomy" id="472963"/>
    <lineage>
        <taxon>Bacteria</taxon>
        <taxon>Bacillati</taxon>
        <taxon>Bacillota</taxon>
        <taxon>Bacilli</taxon>
        <taxon>Bacillales</taxon>
        <taxon>Bacillaceae</taxon>
        <taxon>Anaerobacillus</taxon>
    </lineage>
</organism>
<dbReference type="STRING" id="472963.BKP45_05020"/>
<dbReference type="EMBL" id="MLQS01000001">
    <property type="protein sequence ID" value="OIJ22041.1"/>
    <property type="molecule type" value="Genomic_DNA"/>
</dbReference>
<dbReference type="Proteomes" id="UP000180057">
    <property type="component" value="Unassembled WGS sequence"/>
</dbReference>
<dbReference type="OrthoDB" id="2990835at2"/>
<reference evidence="1 2" key="1">
    <citation type="submission" date="2016-10" db="EMBL/GenBank/DDBJ databases">
        <title>Draft genome sequences of four alkaliphilic bacteria belonging to the Anaerobacillus genus.</title>
        <authorList>
            <person name="Bassil N.M."/>
            <person name="Lloyd J.R."/>
        </authorList>
    </citation>
    <scope>NUCLEOTIDE SEQUENCE [LARGE SCALE GENOMIC DNA]</scope>
    <source>
        <strain evidence="1 2">DSM 22531</strain>
    </source>
</reference>
<dbReference type="RefSeq" id="WP_071388611.1">
    <property type="nucleotide sequence ID" value="NZ_MLQS01000001.1"/>
</dbReference>
<protein>
    <submittedName>
        <fullName evidence="1">Uncharacterized protein</fullName>
    </submittedName>
</protein>
<dbReference type="AlphaFoldDB" id="A0A1S2MBG5"/>
<comment type="caution">
    <text evidence="1">The sequence shown here is derived from an EMBL/GenBank/DDBJ whole genome shotgun (WGS) entry which is preliminary data.</text>
</comment>
<sequence length="66" mass="7283">MNKSTQRIPTKDILGNKIKVGEKAIIFSEHGTHYEGIIAQIGGKRWFQVDEGFRIGGIGNCLIIKG</sequence>
<gene>
    <name evidence="1" type="ORF">BKP45_05020</name>
</gene>
<keyword evidence="2" id="KW-1185">Reference proteome</keyword>
<proteinExistence type="predicted"/>
<evidence type="ECO:0000313" key="1">
    <source>
        <dbReference type="EMBL" id="OIJ22041.1"/>
    </source>
</evidence>
<accession>A0A1S2MBG5</accession>
<name>A0A1S2MBG5_9BACI</name>
<evidence type="ECO:0000313" key="2">
    <source>
        <dbReference type="Proteomes" id="UP000180057"/>
    </source>
</evidence>